<gene>
    <name evidence="1" type="ORF">Vadar_027582</name>
</gene>
<keyword evidence="2" id="KW-1185">Reference proteome</keyword>
<organism evidence="1 2">
    <name type="scientific">Vaccinium darrowii</name>
    <dbReference type="NCBI Taxonomy" id="229202"/>
    <lineage>
        <taxon>Eukaryota</taxon>
        <taxon>Viridiplantae</taxon>
        <taxon>Streptophyta</taxon>
        <taxon>Embryophyta</taxon>
        <taxon>Tracheophyta</taxon>
        <taxon>Spermatophyta</taxon>
        <taxon>Magnoliopsida</taxon>
        <taxon>eudicotyledons</taxon>
        <taxon>Gunneridae</taxon>
        <taxon>Pentapetalae</taxon>
        <taxon>asterids</taxon>
        <taxon>Ericales</taxon>
        <taxon>Ericaceae</taxon>
        <taxon>Vaccinioideae</taxon>
        <taxon>Vaccinieae</taxon>
        <taxon>Vaccinium</taxon>
    </lineage>
</organism>
<protein>
    <submittedName>
        <fullName evidence="1">Uncharacterized protein</fullName>
    </submittedName>
</protein>
<dbReference type="Proteomes" id="UP000828048">
    <property type="component" value="Chromosome 1"/>
</dbReference>
<dbReference type="EMBL" id="CM037151">
    <property type="protein sequence ID" value="KAH7844404.1"/>
    <property type="molecule type" value="Genomic_DNA"/>
</dbReference>
<proteinExistence type="predicted"/>
<sequence length="72" mass="8257">MSVVFPRRNPTRKPVEALRAGYGDDYYICRFQEVVVLEGVAHFLHEEKPEVINNHILDFFHKFSASSSCCVG</sequence>
<accession>A0ACB7XTS1</accession>
<comment type="caution">
    <text evidence="1">The sequence shown here is derived from an EMBL/GenBank/DDBJ whole genome shotgun (WGS) entry which is preliminary data.</text>
</comment>
<reference evidence="1 2" key="1">
    <citation type="journal article" date="2021" name="Hortic Res">
        <title>High-quality reference genome and annotation aids understanding of berry development for evergreen blueberry (Vaccinium darrowii).</title>
        <authorList>
            <person name="Yu J."/>
            <person name="Hulse-Kemp A.M."/>
            <person name="Babiker E."/>
            <person name="Staton M."/>
        </authorList>
    </citation>
    <scope>NUCLEOTIDE SEQUENCE [LARGE SCALE GENOMIC DNA]</scope>
    <source>
        <strain evidence="2">cv. NJ 8807/NJ 8810</strain>
        <tissue evidence="1">Young leaf</tissue>
    </source>
</reference>
<evidence type="ECO:0000313" key="1">
    <source>
        <dbReference type="EMBL" id="KAH7844404.1"/>
    </source>
</evidence>
<evidence type="ECO:0000313" key="2">
    <source>
        <dbReference type="Proteomes" id="UP000828048"/>
    </source>
</evidence>
<name>A0ACB7XTS1_9ERIC</name>